<gene>
    <name evidence="1" type="ORF">Pka01_39920</name>
</gene>
<dbReference type="AlphaFoldDB" id="A0A8J3M9M3"/>
<evidence type="ECO:0000313" key="1">
    <source>
        <dbReference type="EMBL" id="GIG80865.1"/>
    </source>
</evidence>
<comment type="caution">
    <text evidence="1">The sequence shown here is derived from an EMBL/GenBank/DDBJ whole genome shotgun (WGS) entry which is preliminary data.</text>
</comment>
<proteinExistence type="predicted"/>
<protein>
    <submittedName>
        <fullName evidence="1">Uncharacterized protein</fullName>
    </submittedName>
</protein>
<dbReference type="Proteomes" id="UP000630097">
    <property type="component" value="Unassembled WGS sequence"/>
</dbReference>
<name>A0A8J3M9M3_9ACTN</name>
<keyword evidence="2" id="KW-1185">Reference proteome</keyword>
<dbReference type="EMBL" id="BONV01000017">
    <property type="protein sequence ID" value="GIG80865.1"/>
    <property type="molecule type" value="Genomic_DNA"/>
</dbReference>
<accession>A0A8J3M9M3</accession>
<organism evidence="1 2">
    <name type="scientific">Planotetraspora kaengkrachanensis</name>
    <dbReference type="NCBI Taxonomy" id="575193"/>
    <lineage>
        <taxon>Bacteria</taxon>
        <taxon>Bacillati</taxon>
        <taxon>Actinomycetota</taxon>
        <taxon>Actinomycetes</taxon>
        <taxon>Streptosporangiales</taxon>
        <taxon>Streptosporangiaceae</taxon>
        <taxon>Planotetraspora</taxon>
    </lineage>
</organism>
<evidence type="ECO:0000313" key="2">
    <source>
        <dbReference type="Proteomes" id="UP000630097"/>
    </source>
</evidence>
<sequence length="105" mass="10809">MFLHSAGAYVSASYADLHGAVAGMGHDVQQGGGGGVETTLCAVQAAASWSVPEIVKTGIDLIVAVQALALPWFSESGEGDERFESSVAHLALGMLDGQRADKAHR</sequence>
<reference evidence="1 2" key="1">
    <citation type="submission" date="2021-01" db="EMBL/GenBank/DDBJ databases">
        <title>Whole genome shotgun sequence of Planotetraspora kaengkrachanensis NBRC 104272.</title>
        <authorList>
            <person name="Komaki H."/>
            <person name="Tamura T."/>
        </authorList>
    </citation>
    <scope>NUCLEOTIDE SEQUENCE [LARGE SCALE GENOMIC DNA]</scope>
    <source>
        <strain evidence="1 2">NBRC 104272</strain>
    </source>
</reference>